<protein>
    <recommendedName>
        <fullName evidence="4">Cas12f1-like TNB domain-containing protein</fullName>
    </recommendedName>
</protein>
<evidence type="ECO:0000256" key="1">
    <source>
        <dbReference type="ARBA" id="ARBA00023125"/>
    </source>
</evidence>
<reference evidence="5 6" key="1">
    <citation type="submission" date="2016-07" db="EMBL/GenBank/DDBJ databases">
        <title>Pervasive Adenine N6-methylation of Active Genes in Fungi.</title>
        <authorList>
            <consortium name="DOE Joint Genome Institute"/>
            <person name="Mondo S.J."/>
            <person name="Dannebaum R.O."/>
            <person name="Kuo R.C."/>
            <person name="Labutti K."/>
            <person name="Haridas S."/>
            <person name="Kuo A."/>
            <person name="Salamov A."/>
            <person name="Ahrendt S.R."/>
            <person name="Lipzen A."/>
            <person name="Sullivan W."/>
            <person name="Andreopoulos W.B."/>
            <person name="Clum A."/>
            <person name="Lindquist E."/>
            <person name="Daum C."/>
            <person name="Ramamoorthy G.K."/>
            <person name="Gryganskyi A."/>
            <person name="Culley D."/>
            <person name="Magnuson J.K."/>
            <person name="James T.Y."/>
            <person name="O'Malley M.A."/>
            <person name="Stajich J.E."/>
            <person name="Spatafora J.W."/>
            <person name="Visel A."/>
            <person name="Grigoriev I.V."/>
        </authorList>
    </citation>
    <scope>NUCLEOTIDE SEQUENCE [LARGE SCALE GENOMIC DNA]</scope>
    <source>
        <strain evidence="5 6">NRRL 3301</strain>
    </source>
</reference>
<evidence type="ECO:0000259" key="4">
    <source>
        <dbReference type="Pfam" id="PF07282"/>
    </source>
</evidence>
<keyword evidence="2" id="KW-0175">Coiled coil</keyword>
<evidence type="ECO:0000256" key="2">
    <source>
        <dbReference type="SAM" id="Coils"/>
    </source>
</evidence>
<organism evidence="5 6">
    <name type="scientific">Hesseltinella vesiculosa</name>
    <dbReference type="NCBI Taxonomy" id="101127"/>
    <lineage>
        <taxon>Eukaryota</taxon>
        <taxon>Fungi</taxon>
        <taxon>Fungi incertae sedis</taxon>
        <taxon>Mucoromycota</taxon>
        <taxon>Mucoromycotina</taxon>
        <taxon>Mucoromycetes</taxon>
        <taxon>Mucorales</taxon>
        <taxon>Cunninghamellaceae</taxon>
        <taxon>Hesseltinella</taxon>
    </lineage>
</organism>
<keyword evidence="6" id="KW-1185">Reference proteome</keyword>
<dbReference type="STRING" id="101127.A0A1X2GGN3"/>
<comment type="caution">
    <text evidence="5">The sequence shown here is derived from an EMBL/GenBank/DDBJ whole genome shotgun (WGS) entry which is preliminary data.</text>
</comment>
<feature type="domain" description="Cas12f1-like TNB" evidence="4">
    <location>
        <begin position="294"/>
        <end position="346"/>
    </location>
</feature>
<feature type="coiled-coil region" evidence="2">
    <location>
        <begin position="154"/>
        <end position="191"/>
    </location>
</feature>
<keyword evidence="1" id="KW-0238">DNA-binding</keyword>
<feature type="region of interest" description="Disordered" evidence="3">
    <location>
        <begin position="128"/>
        <end position="149"/>
    </location>
</feature>
<dbReference type="Pfam" id="PF07282">
    <property type="entry name" value="Cas12f1-like_TNB"/>
    <property type="match status" value="1"/>
</dbReference>
<dbReference type="EMBL" id="MCGT01000015">
    <property type="protein sequence ID" value="ORX53471.1"/>
    <property type="molecule type" value="Genomic_DNA"/>
</dbReference>
<dbReference type="GO" id="GO:0003677">
    <property type="term" value="F:DNA binding"/>
    <property type="evidence" value="ECO:0007669"/>
    <property type="project" value="UniProtKB-KW"/>
</dbReference>
<sequence length="386" mass="44737">MTTSFGQGHEPHAVRRMSMKEYCTTSKESPIQRDLNRRKIQALPSVPEQMHAYETMADIETNTPMTKTADPVAIRQTVRHKLICSGSTFAFYNTDHAISNFELVKGKQRAIATAANIITTGSRKYTRRCRDKRETRKNRKQRKRQMQRKWHARLLQIKDEYSKTKSRLENLRRLSERHDELMDQMKRITLDQPLGMHPETRPEEGQHQFAREMNHALDRHGTATAAINTEIGALEHHLVSLQQKYLDPPQQPTRMRASKLPYHGSQQTVDGLPLISFGDAMHLIKRQHQALCMVAHTNEFWTSQNCSTCGGQLSPVRTQDQSSIFALKFCTTCQMVWDRDVSAAANMFWILRRKSRLRRAIRWGRLTFEHRGTTSHESLGSIFCRN</sequence>
<dbReference type="AlphaFoldDB" id="A0A1X2GGN3"/>
<evidence type="ECO:0000313" key="6">
    <source>
        <dbReference type="Proteomes" id="UP000242146"/>
    </source>
</evidence>
<dbReference type="Proteomes" id="UP000242146">
    <property type="component" value="Unassembled WGS sequence"/>
</dbReference>
<accession>A0A1X2GGN3</accession>
<evidence type="ECO:0000313" key="5">
    <source>
        <dbReference type="EMBL" id="ORX53471.1"/>
    </source>
</evidence>
<proteinExistence type="predicted"/>
<name>A0A1X2GGN3_9FUNG</name>
<evidence type="ECO:0000256" key="3">
    <source>
        <dbReference type="SAM" id="MobiDB-lite"/>
    </source>
</evidence>
<dbReference type="InterPro" id="IPR010095">
    <property type="entry name" value="Cas12f1-like_TNB"/>
</dbReference>
<dbReference type="OrthoDB" id="2435883at2759"/>
<gene>
    <name evidence="5" type="ORF">DM01DRAFT_1407648</name>
</gene>